<dbReference type="SUPFAM" id="SSF51679">
    <property type="entry name" value="Bacterial luciferase-like"/>
    <property type="match status" value="1"/>
</dbReference>
<keyword evidence="1" id="KW-0285">Flavoprotein</keyword>
<dbReference type="InterPro" id="IPR011251">
    <property type="entry name" value="Luciferase-like_dom"/>
</dbReference>
<dbReference type="NCBIfam" id="TIGR03619">
    <property type="entry name" value="F420_Rv2161c"/>
    <property type="match status" value="1"/>
</dbReference>
<dbReference type="InterPro" id="IPR019921">
    <property type="entry name" value="Lucif-like_OxRdtase_Rv2161c"/>
</dbReference>
<dbReference type="EMBL" id="JACKTY010000037">
    <property type="protein sequence ID" value="MCV7228859.1"/>
    <property type="molecule type" value="Genomic_DNA"/>
</dbReference>
<reference evidence="6 7" key="1">
    <citation type="journal article" date="2022" name="BMC Genomics">
        <title>Comparative genome analysis of mycobacteria focusing on tRNA and non-coding RNA.</title>
        <authorList>
            <person name="Behra P.R.K."/>
            <person name="Pettersson B.M.F."/>
            <person name="Ramesh M."/>
            <person name="Das S."/>
            <person name="Dasgupta S."/>
            <person name="Kirsebom L.A."/>
        </authorList>
    </citation>
    <scope>NUCLEOTIDE SEQUENCE [LARGE SCALE GENOMIC DNA]</scope>
    <source>
        <strain evidence="6 7">DSM 44078</strain>
    </source>
</reference>
<keyword evidence="7" id="KW-1185">Reference proteome</keyword>
<dbReference type="InterPro" id="IPR050172">
    <property type="entry name" value="SsuD_RutA_monooxygenase"/>
</dbReference>
<proteinExistence type="predicted"/>
<keyword evidence="2" id="KW-0288">FMN</keyword>
<dbReference type="Pfam" id="PF00296">
    <property type="entry name" value="Bac_luciferase"/>
    <property type="match status" value="1"/>
</dbReference>
<dbReference type="Proteomes" id="UP001526201">
    <property type="component" value="Unassembled WGS sequence"/>
</dbReference>
<dbReference type="PANTHER" id="PTHR42847:SF8">
    <property type="entry name" value="CONSERVED PROTEIN"/>
    <property type="match status" value="1"/>
</dbReference>
<dbReference type="InterPro" id="IPR036661">
    <property type="entry name" value="Luciferase-like_sf"/>
</dbReference>
<organism evidence="6 7">
    <name type="scientific">Mycolicibacterium komossense</name>
    <dbReference type="NCBI Taxonomy" id="1779"/>
    <lineage>
        <taxon>Bacteria</taxon>
        <taxon>Bacillati</taxon>
        <taxon>Actinomycetota</taxon>
        <taxon>Actinomycetes</taxon>
        <taxon>Mycobacteriales</taxon>
        <taxon>Mycobacteriaceae</taxon>
        <taxon>Mycolicibacterium</taxon>
    </lineage>
</organism>
<keyword evidence="3" id="KW-0560">Oxidoreductase</keyword>
<gene>
    <name evidence="6" type="ORF">H7J73_22845</name>
</gene>
<evidence type="ECO:0000313" key="6">
    <source>
        <dbReference type="EMBL" id="MCV7228859.1"/>
    </source>
</evidence>
<comment type="caution">
    <text evidence="6">The sequence shown here is derived from an EMBL/GenBank/DDBJ whole genome shotgun (WGS) entry which is preliminary data.</text>
</comment>
<keyword evidence="4" id="KW-0503">Monooxygenase</keyword>
<evidence type="ECO:0000256" key="3">
    <source>
        <dbReference type="ARBA" id="ARBA00023002"/>
    </source>
</evidence>
<dbReference type="RefSeq" id="WP_264070043.1">
    <property type="nucleotide sequence ID" value="NZ_JACKTY010000037.1"/>
</dbReference>
<evidence type="ECO:0000256" key="4">
    <source>
        <dbReference type="ARBA" id="ARBA00023033"/>
    </source>
</evidence>
<dbReference type="Gene3D" id="3.20.20.30">
    <property type="entry name" value="Luciferase-like domain"/>
    <property type="match status" value="1"/>
</dbReference>
<evidence type="ECO:0000259" key="5">
    <source>
        <dbReference type="Pfam" id="PF00296"/>
    </source>
</evidence>
<dbReference type="NCBIfam" id="TIGR03560">
    <property type="entry name" value="F420_Rv1855c"/>
    <property type="match status" value="1"/>
</dbReference>
<dbReference type="InterPro" id="IPR019952">
    <property type="entry name" value="F420_OxRdatse_Rv1855c_pred"/>
</dbReference>
<evidence type="ECO:0000256" key="2">
    <source>
        <dbReference type="ARBA" id="ARBA00022643"/>
    </source>
</evidence>
<feature type="domain" description="Luciferase-like" evidence="5">
    <location>
        <begin position="12"/>
        <end position="231"/>
    </location>
</feature>
<accession>A0ABT3CHD4</accession>
<name>A0ABT3CHD4_9MYCO</name>
<protein>
    <submittedName>
        <fullName evidence="6">TIGR03560 family F420-dependent LLM class oxidoreductase</fullName>
    </submittedName>
</protein>
<sequence>MLLSAKLAPTFDYPVLEEFWRNTDELGFHSVANYDHFYGLGEPATPTFEGWTTLAAMGSVVRRARISCLVSGVTYRHPAVLAKMAVTVDHISGGRLDFGIGAGWHEREHRGYGIEFPSAGTRVAMLDEALTVIRRLWTEESVTFTGQFYTLTEALCEPKPVQRPHPPIVIGGDKPRMLRVIARHADEWNATSIGDVQVWAETSARLDTACRDAGRDPAQIRRSVQLFLYPTQEGQIDEQLARLPEFEAAGCAHAVLSFYQPPTVAQLQRIAELA</sequence>
<dbReference type="PANTHER" id="PTHR42847">
    <property type="entry name" value="ALKANESULFONATE MONOOXYGENASE"/>
    <property type="match status" value="1"/>
</dbReference>
<evidence type="ECO:0000313" key="7">
    <source>
        <dbReference type="Proteomes" id="UP001526201"/>
    </source>
</evidence>
<evidence type="ECO:0000256" key="1">
    <source>
        <dbReference type="ARBA" id="ARBA00022630"/>
    </source>
</evidence>